<organism evidence="2 3">
    <name type="scientific">Dorcoceras hygrometricum</name>
    <dbReference type="NCBI Taxonomy" id="472368"/>
    <lineage>
        <taxon>Eukaryota</taxon>
        <taxon>Viridiplantae</taxon>
        <taxon>Streptophyta</taxon>
        <taxon>Embryophyta</taxon>
        <taxon>Tracheophyta</taxon>
        <taxon>Spermatophyta</taxon>
        <taxon>Magnoliopsida</taxon>
        <taxon>eudicotyledons</taxon>
        <taxon>Gunneridae</taxon>
        <taxon>Pentapetalae</taxon>
        <taxon>asterids</taxon>
        <taxon>lamiids</taxon>
        <taxon>Lamiales</taxon>
        <taxon>Gesneriaceae</taxon>
        <taxon>Didymocarpoideae</taxon>
        <taxon>Trichosporeae</taxon>
        <taxon>Loxocarpinae</taxon>
        <taxon>Dorcoceras</taxon>
    </lineage>
</organism>
<evidence type="ECO:0000313" key="3">
    <source>
        <dbReference type="Proteomes" id="UP000250235"/>
    </source>
</evidence>
<keyword evidence="3" id="KW-1185">Reference proteome</keyword>
<dbReference type="AlphaFoldDB" id="A0A2Z6ZXZ2"/>
<gene>
    <name evidence="2" type="ORF">F511_45155</name>
</gene>
<reference evidence="2 3" key="1">
    <citation type="journal article" date="2015" name="Proc. Natl. Acad. Sci. U.S.A.">
        <title>The resurrection genome of Boea hygrometrica: A blueprint for survival of dehydration.</title>
        <authorList>
            <person name="Xiao L."/>
            <person name="Yang G."/>
            <person name="Zhang L."/>
            <person name="Yang X."/>
            <person name="Zhao S."/>
            <person name="Ji Z."/>
            <person name="Zhou Q."/>
            <person name="Hu M."/>
            <person name="Wang Y."/>
            <person name="Chen M."/>
            <person name="Xu Y."/>
            <person name="Jin H."/>
            <person name="Xiao X."/>
            <person name="Hu G."/>
            <person name="Bao F."/>
            <person name="Hu Y."/>
            <person name="Wan P."/>
            <person name="Li L."/>
            <person name="Deng X."/>
            <person name="Kuang T."/>
            <person name="Xiang C."/>
            <person name="Zhu J.K."/>
            <person name="Oliver M.J."/>
            <person name="He Y."/>
        </authorList>
    </citation>
    <scope>NUCLEOTIDE SEQUENCE [LARGE SCALE GENOMIC DNA]</scope>
    <source>
        <strain evidence="3">cv. XS01</strain>
    </source>
</reference>
<dbReference type="EMBL" id="KV029520">
    <property type="protein sequence ID" value="KZV13683.1"/>
    <property type="molecule type" value="Genomic_DNA"/>
</dbReference>
<dbReference type="Proteomes" id="UP000250235">
    <property type="component" value="Unassembled WGS sequence"/>
</dbReference>
<accession>A0A2Z6ZXZ2</accession>
<proteinExistence type="predicted"/>
<feature type="compositionally biased region" description="Basic residues" evidence="1">
    <location>
        <begin position="12"/>
        <end position="28"/>
    </location>
</feature>
<protein>
    <submittedName>
        <fullName evidence="2">Putative pectinesterase/pectinesterase inhibitor 17-like</fullName>
    </submittedName>
</protein>
<evidence type="ECO:0000256" key="1">
    <source>
        <dbReference type="SAM" id="MobiDB-lite"/>
    </source>
</evidence>
<name>A0A2Z6ZXZ2_9LAMI</name>
<evidence type="ECO:0000313" key="2">
    <source>
        <dbReference type="EMBL" id="KZV13683.1"/>
    </source>
</evidence>
<sequence>MQKQNRLQRSMQRSKSKRQRKSTKRRHMSKTDLSAKSNRSHARAQLQNDGVRHQICLRHQISPRNFTLATRSSNRFAYVIHQTCLRHPQALPDLSPRPKCDHHPATLTSHRRAAYVIRSEFQQNNAFISHVLFDHQISSKRHRFIQISRCFSKC</sequence>
<feature type="region of interest" description="Disordered" evidence="1">
    <location>
        <begin position="1"/>
        <end position="44"/>
    </location>
</feature>